<accession>W1YFR5</accession>
<sequence length="79" mass="8487">MVVITMLGKTLCIGVGSMGGALLRGALQHGVLKARDTHILVRREEQCKALTEELGVVGFTTLPNVNEYNTILLAVKPQV</sequence>
<dbReference type="AlphaFoldDB" id="W1YFR5"/>
<evidence type="ECO:0000313" key="2">
    <source>
        <dbReference type="EMBL" id="ETJ40570.1"/>
    </source>
</evidence>
<feature type="domain" description="Pyrroline-5-carboxylate reductase catalytic N-terminal" evidence="1">
    <location>
        <begin position="13"/>
        <end position="78"/>
    </location>
</feature>
<proteinExistence type="predicted"/>
<dbReference type="Pfam" id="PF03807">
    <property type="entry name" value="F420_oxidored"/>
    <property type="match status" value="1"/>
</dbReference>
<dbReference type="InterPro" id="IPR028939">
    <property type="entry name" value="P5C_Rdtase_cat_N"/>
</dbReference>
<dbReference type="Gene3D" id="3.40.50.720">
    <property type="entry name" value="NAD(P)-binding Rossmann-like Domain"/>
    <property type="match status" value="1"/>
</dbReference>
<feature type="non-terminal residue" evidence="2">
    <location>
        <position position="79"/>
    </location>
</feature>
<comment type="caution">
    <text evidence="2">The sequence shown here is derived from an EMBL/GenBank/DDBJ whole genome shotgun (WGS) entry which is preliminary data.</text>
</comment>
<gene>
    <name evidence="2" type="ORF">Q604_UNBC05528G0001</name>
</gene>
<evidence type="ECO:0000259" key="1">
    <source>
        <dbReference type="Pfam" id="PF03807"/>
    </source>
</evidence>
<dbReference type="SUPFAM" id="SSF51735">
    <property type="entry name" value="NAD(P)-binding Rossmann-fold domains"/>
    <property type="match status" value="1"/>
</dbReference>
<reference evidence="2" key="1">
    <citation type="submission" date="2013-12" db="EMBL/GenBank/DDBJ databases">
        <title>A Varibaculum cambriense genome reconstructed from a premature infant gut community with otherwise low bacterial novelty that shifts toward anaerobic metabolism during the third week of life.</title>
        <authorList>
            <person name="Brown C.T."/>
            <person name="Sharon I."/>
            <person name="Thomas B.C."/>
            <person name="Castelle C.J."/>
            <person name="Morowitz M.J."/>
            <person name="Banfield J.F."/>
        </authorList>
    </citation>
    <scope>NUCLEOTIDE SEQUENCE</scope>
</reference>
<dbReference type="InterPro" id="IPR036291">
    <property type="entry name" value="NAD(P)-bd_dom_sf"/>
</dbReference>
<organism evidence="2">
    <name type="scientific">human gut metagenome</name>
    <dbReference type="NCBI Taxonomy" id="408170"/>
    <lineage>
        <taxon>unclassified sequences</taxon>
        <taxon>metagenomes</taxon>
        <taxon>organismal metagenomes</taxon>
    </lineage>
</organism>
<protein>
    <submittedName>
        <fullName evidence="2">Pyrroline-5-carboxylate reductase</fullName>
    </submittedName>
</protein>
<dbReference type="EMBL" id="AZMM01005528">
    <property type="protein sequence ID" value="ETJ40570.1"/>
    <property type="molecule type" value="Genomic_DNA"/>
</dbReference>
<name>W1YFR5_9ZZZZ</name>